<keyword evidence="4" id="KW-0732">Signal</keyword>
<feature type="domain" description="CUB" evidence="5">
    <location>
        <begin position="192"/>
        <end position="315"/>
    </location>
</feature>
<accession>A0AAJ7U640</accession>
<proteinExistence type="predicted"/>
<dbReference type="RefSeq" id="XP_032829350.1">
    <property type="nucleotide sequence ID" value="XM_032973459.1"/>
</dbReference>
<protein>
    <submittedName>
        <fullName evidence="8">Cubilin-like isoform X1</fullName>
    </submittedName>
</protein>
<evidence type="ECO:0000313" key="7">
    <source>
        <dbReference type="Proteomes" id="UP001318040"/>
    </source>
</evidence>
<name>A0AAJ7U640_PETMA</name>
<dbReference type="Pfam" id="PF00629">
    <property type="entry name" value="MAM"/>
    <property type="match status" value="1"/>
</dbReference>
<dbReference type="PANTHER" id="PTHR24251">
    <property type="entry name" value="OVOCHYMASE-RELATED"/>
    <property type="match status" value="1"/>
</dbReference>
<keyword evidence="7" id="KW-1185">Reference proteome</keyword>
<evidence type="ECO:0000256" key="4">
    <source>
        <dbReference type="SAM" id="SignalP"/>
    </source>
</evidence>
<dbReference type="Gene3D" id="2.60.120.200">
    <property type="match status" value="1"/>
</dbReference>
<dbReference type="Gene3D" id="2.60.120.290">
    <property type="entry name" value="Spermadhesin, CUB domain"/>
    <property type="match status" value="3"/>
</dbReference>
<dbReference type="AlphaFoldDB" id="A0AAJ7U640"/>
<evidence type="ECO:0000256" key="1">
    <source>
        <dbReference type="ARBA" id="ARBA00022737"/>
    </source>
</evidence>
<dbReference type="Pfam" id="PF00431">
    <property type="entry name" value="CUB"/>
    <property type="match status" value="2"/>
</dbReference>
<dbReference type="FunFam" id="2.60.120.290:FF:000001">
    <property type="entry name" value="CUB and sushi domain-containing protein 3 isoform X1"/>
    <property type="match status" value="1"/>
</dbReference>
<sequence length="851" mass="93846">MGFLGSLLVVALLCQVYKTSATISTTITPPSRPGSSVGMPGHNLTFATTTYPGLNYTTSGMWPPFNKTASPFNTTASPFNMTASPSSCGQALNASIGQFMYSYYMAETCNWVISVPQGMVVTINFQMYNNYYNNSIQIYDGPLNQVTDLPGNVYLYNYVSSTESVRVVVTKNNNGWLYLQGDFYATPADIHCGGVLDIIDSNLLILSPNYPNGYPSNLDCVWIFKAPSRGISLSFMDFRMDAGNSSQGQSPSRCVGDSLTIYNGENVHSVILDSLCSNSRPSQSPQSRGSMMVVLKSGERNSSGAFAFRVSQNWFQGTCGGVFNGTEGFISGNDSFSSYDCYWLIETSPDKAVILNGTFCRNVEIHEGQSIKGPTLAIVNNNYCGNINVLSFGNKVVLITYGPFNVTYKASEPSTLLGCDFEQGFCGWQNKYENAVQWTAIQYNSVNGLPILSLFPHSRAFLGINQYMYNSMSTLLGPLMTHQNGPRCLSFWFSIVANSNSSLALYATDTDSAQRSLLWEASPLQGMNARWGRALVNINYTNYQFEFVANAHMQAIYLVGIDDVTLSDGECPQAPRPCFEFISASEGRLEIPHVSQSDNDFCLWTINGSSNKKFRIFLELSGPSEQNSTEGCSSSNMVGAVMSNGYGSQLNMQDYFCRIGSINMTLQGSPVVAIYLPGLQRKNATFSGRFEAYVCRKQLNETSGVISSPNYPNVYGNFEDCTWLIHSPANKQIRLSFTDFRIEQNYDFVTVYDGPSRDYPQLGRFTGVTVPQALTSSGSNLFVQFTSDIIIVLTGFSAYYESIDRCSLSLHGDSGRMNSFYDLGYATNMFCTVDITVPNGTFVKLQFNYFK</sequence>
<feature type="chain" id="PRO_5042485122" evidence="4">
    <location>
        <begin position="22"/>
        <end position="851"/>
    </location>
</feature>
<reference evidence="8" key="1">
    <citation type="submission" date="2025-08" db="UniProtKB">
        <authorList>
            <consortium name="RefSeq"/>
        </authorList>
    </citation>
    <scope>IDENTIFICATION</scope>
    <source>
        <tissue evidence="8">Sperm</tissue>
    </source>
</reference>
<dbReference type="PROSITE" id="PS50060">
    <property type="entry name" value="MAM_2"/>
    <property type="match status" value="1"/>
</dbReference>
<evidence type="ECO:0000256" key="3">
    <source>
        <dbReference type="PROSITE-ProRule" id="PRU00059"/>
    </source>
</evidence>
<evidence type="ECO:0000256" key="2">
    <source>
        <dbReference type="ARBA" id="ARBA00023157"/>
    </source>
</evidence>
<dbReference type="SMART" id="SM00137">
    <property type="entry name" value="MAM"/>
    <property type="match status" value="1"/>
</dbReference>
<dbReference type="InterPro" id="IPR000998">
    <property type="entry name" value="MAM_dom"/>
</dbReference>
<dbReference type="SUPFAM" id="SSF49854">
    <property type="entry name" value="Spermadhesin, CUB domain"/>
    <property type="match status" value="5"/>
</dbReference>
<evidence type="ECO:0000259" key="6">
    <source>
        <dbReference type="PROSITE" id="PS50060"/>
    </source>
</evidence>
<dbReference type="CDD" id="cd00041">
    <property type="entry name" value="CUB"/>
    <property type="match status" value="2"/>
</dbReference>
<dbReference type="SUPFAM" id="SSF49899">
    <property type="entry name" value="Concanavalin A-like lectins/glucanases"/>
    <property type="match status" value="1"/>
</dbReference>
<keyword evidence="2" id="KW-1015">Disulfide bond</keyword>
<organism evidence="7 8">
    <name type="scientific">Petromyzon marinus</name>
    <name type="common">Sea lamprey</name>
    <dbReference type="NCBI Taxonomy" id="7757"/>
    <lineage>
        <taxon>Eukaryota</taxon>
        <taxon>Metazoa</taxon>
        <taxon>Chordata</taxon>
        <taxon>Craniata</taxon>
        <taxon>Vertebrata</taxon>
        <taxon>Cyclostomata</taxon>
        <taxon>Hyperoartia</taxon>
        <taxon>Petromyzontiformes</taxon>
        <taxon>Petromyzontidae</taxon>
        <taxon>Petromyzon</taxon>
    </lineage>
</organism>
<dbReference type="PROSITE" id="PS01180">
    <property type="entry name" value="CUB"/>
    <property type="match status" value="2"/>
</dbReference>
<dbReference type="InterPro" id="IPR013320">
    <property type="entry name" value="ConA-like_dom_sf"/>
</dbReference>
<dbReference type="GO" id="GO:0016020">
    <property type="term" value="C:membrane"/>
    <property type="evidence" value="ECO:0007669"/>
    <property type="project" value="InterPro"/>
</dbReference>
<dbReference type="CDD" id="cd06263">
    <property type="entry name" value="MAM"/>
    <property type="match status" value="1"/>
</dbReference>
<feature type="domain" description="CUB" evidence="5">
    <location>
        <begin position="695"/>
        <end position="803"/>
    </location>
</feature>
<dbReference type="Proteomes" id="UP001318040">
    <property type="component" value="Chromosome 51"/>
</dbReference>
<dbReference type="KEGG" id="pmrn:116953342"/>
<gene>
    <name evidence="8" type="primary">LOC116953342</name>
</gene>
<dbReference type="PANTHER" id="PTHR24251:SF37">
    <property type="entry name" value="CUB DOMAIN-CONTAINING PROTEIN"/>
    <property type="match status" value="1"/>
</dbReference>
<comment type="caution">
    <text evidence="3">Lacks conserved residue(s) required for the propagation of feature annotation.</text>
</comment>
<evidence type="ECO:0000313" key="8">
    <source>
        <dbReference type="RefSeq" id="XP_032829350.1"/>
    </source>
</evidence>
<dbReference type="InterPro" id="IPR035914">
    <property type="entry name" value="Sperma_CUB_dom_sf"/>
</dbReference>
<feature type="signal peptide" evidence="4">
    <location>
        <begin position="1"/>
        <end position="21"/>
    </location>
</feature>
<dbReference type="InterPro" id="IPR000859">
    <property type="entry name" value="CUB_dom"/>
</dbReference>
<keyword evidence="1" id="KW-0677">Repeat</keyword>
<feature type="domain" description="MAM" evidence="6">
    <location>
        <begin position="417"/>
        <end position="573"/>
    </location>
</feature>
<dbReference type="SMART" id="SM00042">
    <property type="entry name" value="CUB"/>
    <property type="match status" value="3"/>
</dbReference>
<evidence type="ECO:0000259" key="5">
    <source>
        <dbReference type="PROSITE" id="PS01180"/>
    </source>
</evidence>